<comment type="similarity">
    <text evidence="1">Belongs to the LysR transcriptional regulatory family.</text>
</comment>
<dbReference type="Gene3D" id="3.40.190.10">
    <property type="entry name" value="Periplasmic binding protein-like II"/>
    <property type="match status" value="2"/>
</dbReference>
<dbReference type="SUPFAM" id="SSF46785">
    <property type="entry name" value="Winged helix' DNA-binding domain"/>
    <property type="match status" value="1"/>
</dbReference>
<dbReference type="GO" id="GO:0003700">
    <property type="term" value="F:DNA-binding transcription factor activity"/>
    <property type="evidence" value="ECO:0007669"/>
    <property type="project" value="InterPro"/>
</dbReference>
<dbReference type="RefSeq" id="WP_103774766.1">
    <property type="nucleotide sequence ID" value="NZ_PQLX01000001.1"/>
</dbReference>
<organism evidence="6 7">
    <name type="scientific">Citrobacter amalonaticus</name>
    <dbReference type="NCBI Taxonomy" id="35703"/>
    <lineage>
        <taxon>Bacteria</taxon>
        <taxon>Pseudomonadati</taxon>
        <taxon>Pseudomonadota</taxon>
        <taxon>Gammaproteobacteria</taxon>
        <taxon>Enterobacterales</taxon>
        <taxon>Enterobacteriaceae</taxon>
        <taxon>Citrobacter</taxon>
    </lineage>
</organism>
<evidence type="ECO:0000256" key="3">
    <source>
        <dbReference type="ARBA" id="ARBA00023125"/>
    </source>
</evidence>
<dbReference type="AlphaFoldDB" id="A0A2S4S1S9"/>
<dbReference type="SUPFAM" id="SSF53850">
    <property type="entry name" value="Periplasmic binding protein-like II"/>
    <property type="match status" value="1"/>
</dbReference>
<dbReference type="InterPro" id="IPR005119">
    <property type="entry name" value="LysR_subst-bd"/>
</dbReference>
<reference evidence="6 7" key="1">
    <citation type="submission" date="2018-01" db="EMBL/GenBank/DDBJ databases">
        <title>Complete genome sequences of 14 Citrobacter spp. isolated from plant in Canada.</title>
        <authorList>
            <person name="Bhandare S.G."/>
            <person name="Colavecchio A."/>
            <person name="Jeukens J."/>
            <person name="Emond-Rheault J.-G."/>
            <person name="Freschi L."/>
            <person name="Hamel J."/>
            <person name="Kukavica-Ibrulj I."/>
            <person name="Levesque R."/>
            <person name="Goodridge L."/>
        </authorList>
    </citation>
    <scope>NUCLEOTIDE SEQUENCE [LARGE SCALE GENOMIC DNA]</scope>
    <source>
        <strain evidence="6 7">S1285</strain>
    </source>
</reference>
<dbReference type="Pfam" id="PF03466">
    <property type="entry name" value="LysR_substrate"/>
    <property type="match status" value="1"/>
</dbReference>
<dbReference type="CDD" id="cd08439">
    <property type="entry name" value="PBP2_LrhA_like"/>
    <property type="match status" value="1"/>
</dbReference>
<sequence>MLYTKRPIPNLELDLLRTFVAVANGNSFAAAAESVHRTQSAVSQQMQRLEQLIGKELFSRNGRNKALTEHGVKMLGYARRILRLNDEACLSLMYEDVDGVLRIGSPDDTANTILPDLLSRFSKSYPKLAIEIVVKRSPFLMDMLKNDDVDMAISTVDGVDFPGFVLRTSPSLWFCGQGYKFNPDEPLPLVSLDEPSTYRNMAINQLDQAGIPWRIAYVATTLSGARAAVAAGLGVMARSIELLGDDLRVLGEADGLPKLPDIKFNLYMRRNSPQKAAKVLFESLLGENHEVWRPMQTGITAESVSLPSR</sequence>
<dbReference type="GO" id="GO:0003677">
    <property type="term" value="F:DNA binding"/>
    <property type="evidence" value="ECO:0007669"/>
    <property type="project" value="UniProtKB-KW"/>
</dbReference>
<protein>
    <submittedName>
        <fullName evidence="6">Transcriptional regulator LrhA</fullName>
    </submittedName>
</protein>
<evidence type="ECO:0000256" key="4">
    <source>
        <dbReference type="ARBA" id="ARBA00023163"/>
    </source>
</evidence>
<dbReference type="PANTHER" id="PTHR30579">
    <property type="entry name" value="TRANSCRIPTIONAL REGULATOR"/>
    <property type="match status" value="1"/>
</dbReference>
<evidence type="ECO:0000256" key="1">
    <source>
        <dbReference type="ARBA" id="ARBA00009437"/>
    </source>
</evidence>
<dbReference type="Gene3D" id="1.10.10.10">
    <property type="entry name" value="Winged helix-like DNA-binding domain superfamily/Winged helix DNA-binding domain"/>
    <property type="match status" value="1"/>
</dbReference>
<gene>
    <name evidence="6" type="ORF">C3430_01750</name>
</gene>
<dbReference type="PRINTS" id="PR00039">
    <property type="entry name" value="HTHLYSR"/>
</dbReference>
<evidence type="ECO:0000259" key="5">
    <source>
        <dbReference type="PROSITE" id="PS50931"/>
    </source>
</evidence>
<proteinExistence type="inferred from homology"/>
<feature type="domain" description="HTH lysR-type" evidence="5">
    <location>
        <begin position="11"/>
        <end position="68"/>
    </location>
</feature>
<dbReference type="PROSITE" id="PS50931">
    <property type="entry name" value="HTH_LYSR"/>
    <property type="match status" value="1"/>
</dbReference>
<keyword evidence="2" id="KW-0805">Transcription regulation</keyword>
<dbReference type="InterPro" id="IPR036388">
    <property type="entry name" value="WH-like_DNA-bd_sf"/>
</dbReference>
<evidence type="ECO:0000313" key="7">
    <source>
        <dbReference type="Proteomes" id="UP000237003"/>
    </source>
</evidence>
<dbReference type="InterPro" id="IPR050176">
    <property type="entry name" value="LTTR"/>
</dbReference>
<dbReference type="Pfam" id="PF00126">
    <property type="entry name" value="HTH_1"/>
    <property type="match status" value="1"/>
</dbReference>
<accession>A0A2S4S1S9</accession>
<dbReference type="OrthoDB" id="5723059at2"/>
<keyword evidence="4" id="KW-0804">Transcription</keyword>
<dbReference type="FunFam" id="1.10.10.10:FF:000001">
    <property type="entry name" value="LysR family transcriptional regulator"/>
    <property type="match status" value="1"/>
</dbReference>
<name>A0A2S4S1S9_CITAM</name>
<dbReference type="PANTHER" id="PTHR30579:SF7">
    <property type="entry name" value="HTH-TYPE TRANSCRIPTIONAL REGULATOR LRHA-RELATED"/>
    <property type="match status" value="1"/>
</dbReference>
<evidence type="ECO:0000256" key="2">
    <source>
        <dbReference type="ARBA" id="ARBA00023015"/>
    </source>
</evidence>
<dbReference type="Proteomes" id="UP000237003">
    <property type="component" value="Unassembled WGS sequence"/>
</dbReference>
<dbReference type="InterPro" id="IPR036390">
    <property type="entry name" value="WH_DNA-bd_sf"/>
</dbReference>
<keyword evidence="3" id="KW-0238">DNA-binding</keyword>
<evidence type="ECO:0000313" key="6">
    <source>
        <dbReference type="EMBL" id="POU67838.1"/>
    </source>
</evidence>
<dbReference type="EMBL" id="PQLX01000001">
    <property type="protein sequence ID" value="POU67838.1"/>
    <property type="molecule type" value="Genomic_DNA"/>
</dbReference>
<comment type="caution">
    <text evidence="6">The sequence shown here is derived from an EMBL/GenBank/DDBJ whole genome shotgun (WGS) entry which is preliminary data.</text>
</comment>
<dbReference type="InterPro" id="IPR000847">
    <property type="entry name" value="LysR_HTH_N"/>
</dbReference>